<dbReference type="SMART" id="SM00895">
    <property type="entry name" value="FCD"/>
    <property type="match status" value="1"/>
</dbReference>
<dbReference type="SMART" id="SM00345">
    <property type="entry name" value="HTH_GNTR"/>
    <property type="match status" value="1"/>
</dbReference>
<accession>A0A2Y9BI81</accession>
<reference evidence="5 6" key="1">
    <citation type="submission" date="2018-05" db="EMBL/GenBank/DDBJ databases">
        <title>The Hungate 1000. A catalogue of reference genomes from the rumen microbiome.</title>
        <authorList>
            <person name="Kelly W."/>
        </authorList>
    </citation>
    <scope>NUCLEOTIDE SEQUENCE [LARGE SCALE GENOMIC DNA]</scope>
    <source>
        <strain evidence="5 6">NLAE-zl-C242</strain>
    </source>
</reference>
<keyword evidence="3" id="KW-0804">Transcription</keyword>
<keyword evidence="1" id="KW-0805">Transcription regulation</keyword>
<gene>
    <name evidence="5" type="ORF">A8806_111115</name>
</gene>
<sequence length="239" mass="28105">MTEYVLSDDFKKNVQQEMENNPFAILSRLIYQELYQEVIEGHLLPEHKIIESKIAKELNVSRSPVKVALSDMVDDGIFVRGVGKTVHVKPISYEECLWIYEARMTLEPKAAYQAAKRIKPAELQQLKELISKFEEIDRTLNQREYTRTDKQFHEIIIKASRNPYLVSMYKSIECPLACYRNQLNQLAYEECFQEHDMGSGSEHHKSIFNMLKNHLPLLAEDEMRNDIQRMYGTMSRLRK</sequence>
<dbReference type="Gene3D" id="1.10.10.10">
    <property type="entry name" value="Winged helix-like DNA-binding domain superfamily/Winged helix DNA-binding domain"/>
    <property type="match status" value="1"/>
</dbReference>
<organism evidence="5 6">
    <name type="scientific">Faecalicatena orotica</name>
    <dbReference type="NCBI Taxonomy" id="1544"/>
    <lineage>
        <taxon>Bacteria</taxon>
        <taxon>Bacillati</taxon>
        <taxon>Bacillota</taxon>
        <taxon>Clostridia</taxon>
        <taxon>Lachnospirales</taxon>
        <taxon>Lachnospiraceae</taxon>
        <taxon>Faecalicatena</taxon>
    </lineage>
</organism>
<dbReference type="Gene3D" id="1.20.120.530">
    <property type="entry name" value="GntR ligand-binding domain-like"/>
    <property type="match status" value="1"/>
</dbReference>
<dbReference type="SUPFAM" id="SSF46785">
    <property type="entry name" value="Winged helix' DNA-binding domain"/>
    <property type="match status" value="1"/>
</dbReference>
<dbReference type="RefSeq" id="WP_109732491.1">
    <property type="nucleotide sequence ID" value="NZ_BAAACK010000005.1"/>
</dbReference>
<protein>
    <submittedName>
        <fullName evidence="5">DNA-binding GntR family transcriptional regulator</fullName>
    </submittedName>
</protein>
<dbReference type="GO" id="GO:0003700">
    <property type="term" value="F:DNA-binding transcription factor activity"/>
    <property type="evidence" value="ECO:0007669"/>
    <property type="project" value="InterPro"/>
</dbReference>
<evidence type="ECO:0000256" key="3">
    <source>
        <dbReference type="ARBA" id="ARBA00023163"/>
    </source>
</evidence>
<dbReference type="InterPro" id="IPR000524">
    <property type="entry name" value="Tscrpt_reg_HTH_GntR"/>
</dbReference>
<dbReference type="InterPro" id="IPR036388">
    <property type="entry name" value="WH-like_DNA-bd_sf"/>
</dbReference>
<dbReference type="PROSITE" id="PS50949">
    <property type="entry name" value="HTH_GNTR"/>
    <property type="match status" value="1"/>
</dbReference>
<evidence type="ECO:0000256" key="2">
    <source>
        <dbReference type="ARBA" id="ARBA00023125"/>
    </source>
</evidence>
<evidence type="ECO:0000313" key="6">
    <source>
        <dbReference type="Proteomes" id="UP000245845"/>
    </source>
</evidence>
<dbReference type="InterPro" id="IPR011711">
    <property type="entry name" value="GntR_C"/>
</dbReference>
<evidence type="ECO:0000259" key="4">
    <source>
        <dbReference type="PROSITE" id="PS50949"/>
    </source>
</evidence>
<dbReference type="EMBL" id="QGDL01000011">
    <property type="protein sequence ID" value="PWJ27679.1"/>
    <property type="molecule type" value="Genomic_DNA"/>
</dbReference>
<feature type="domain" description="HTH gntR-type" evidence="4">
    <location>
        <begin position="24"/>
        <end position="91"/>
    </location>
</feature>
<evidence type="ECO:0000256" key="1">
    <source>
        <dbReference type="ARBA" id="ARBA00023015"/>
    </source>
</evidence>
<dbReference type="Pfam" id="PF07729">
    <property type="entry name" value="FCD"/>
    <property type="match status" value="1"/>
</dbReference>
<evidence type="ECO:0000313" key="5">
    <source>
        <dbReference type="EMBL" id="PWJ27679.1"/>
    </source>
</evidence>
<dbReference type="AlphaFoldDB" id="A0A2Y9BI81"/>
<dbReference type="GO" id="GO:0003677">
    <property type="term" value="F:DNA binding"/>
    <property type="evidence" value="ECO:0007669"/>
    <property type="project" value="UniProtKB-KW"/>
</dbReference>
<keyword evidence="6" id="KW-1185">Reference proteome</keyword>
<dbReference type="OrthoDB" id="1625652at2"/>
<name>A0A2Y9BI81_9FIRM</name>
<dbReference type="SUPFAM" id="SSF48008">
    <property type="entry name" value="GntR ligand-binding domain-like"/>
    <property type="match status" value="1"/>
</dbReference>
<dbReference type="InterPro" id="IPR036390">
    <property type="entry name" value="WH_DNA-bd_sf"/>
</dbReference>
<dbReference type="Pfam" id="PF00392">
    <property type="entry name" value="GntR"/>
    <property type="match status" value="1"/>
</dbReference>
<comment type="caution">
    <text evidence="5">The sequence shown here is derived from an EMBL/GenBank/DDBJ whole genome shotgun (WGS) entry which is preliminary data.</text>
</comment>
<proteinExistence type="predicted"/>
<keyword evidence="2 5" id="KW-0238">DNA-binding</keyword>
<dbReference type="Proteomes" id="UP000245845">
    <property type="component" value="Unassembled WGS sequence"/>
</dbReference>
<dbReference type="PANTHER" id="PTHR43537:SF24">
    <property type="entry name" value="GLUCONATE OPERON TRANSCRIPTIONAL REPRESSOR"/>
    <property type="match status" value="1"/>
</dbReference>
<dbReference type="InterPro" id="IPR008920">
    <property type="entry name" value="TF_FadR/GntR_C"/>
</dbReference>
<dbReference type="PANTHER" id="PTHR43537">
    <property type="entry name" value="TRANSCRIPTIONAL REGULATOR, GNTR FAMILY"/>
    <property type="match status" value="1"/>
</dbReference>